<organism evidence="1 3">
    <name type="scientific">Aneurinibacillus migulanus</name>
    <name type="common">Bacillus migulanus</name>
    <dbReference type="NCBI Taxonomy" id="47500"/>
    <lineage>
        <taxon>Bacteria</taxon>
        <taxon>Bacillati</taxon>
        <taxon>Bacillota</taxon>
        <taxon>Bacilli</taxon>
        <taxon>Bacillales</taxon>
        <taxon>Paenibacillaceae</taxon>
        <taxon>Aneurinibacillus group</taxon>
        <taxon>Aneurinibacillus</taxon>
    </lineage>
</organism>
<evidence type="ECO:0000313" key="4">
    <source>
        <dbReference type="Proteomes" id="UP000182836"/>
    </source>
</evidence>
<name>A0A0D1YAZ9_ANEMI</name>
<dbReference type="PATRIC" id="fig|47500.12.peg.4275"/>
<dbReference type="GeneID" id="42306966"/>
<evidence type="ECO:0000313" key="3">
    <source>
        <dbReference type="Proteomes" id="UP000037269"/>
    </source>
</evidence>
<dbReference type="EMBL" id="FNED01000023">
    <property type="protein sequence ID" value="SDJ64404.1"/>
    <property type="molecule type" value="Genomic_DNA"/>
</dbReference>
<evidence type="ECO:0000313" key="1">
    <source>
        <dbReference type="EMBL" id="KON97008.1"/>
    </source>
</evidence>
<accession>A0A0D1YAZ9</accession>
<evidence type="ECO:0000313" key="2">
    <source>
        <dbReference type="EMBL" id="SDJ64404.1"/>
    </source>
</evidence>
<proteinExistence type="predicted"/>
<dbReference type="RefSeq" id="WP_043067506.1">
    <property type="nucleotide sequence ID" value="NZ_BJOA01000294.1"/>
</dbReference>
<dbReference type="Proteomes" id="UP000182836">
    <property type="component" value="Unassembled WGS sequence"/>
</dbReference>
<keyword evidence="3" id="KW-1185">Reference proteome</keyword>
<protein>
    <submittedName>
        <fullName evidence="1">Uncharacterized protein</fullName>
    </submittedName>
</protein>
<dbReference type="Proteomes" id="UP000037269">
    <property type="component" value="Unassembled WGS sequence"/>
</dbReference>
<reference evidence="2 4" key="2">
    <citation type="submission" date="2016-10" db="EMBL/GenBank/DDBJ databases">
        <authorList>
            <person name="de Groot N.N."/>
        </authorList>
    </citation>
    <scope>NUCLEOTIDE SEQUENCE [LARGE SCALE GENOMIC DNA]</scope>
    <source>
        <strain evidence="2 4">DSM 2895</strain>
    </source>
</reference>
<dbReference type="AlphaFoldDB" id="A0A0D1YAZ9"/>
<gene>
    <name evidence="1" type="ORF">AF333_17520</name>
    <name evidence="2" type="ORF">SAMN04487909_12352</name>
</gene>
<dbReference type="EMBL" id="LGUG01000004">
    <property type="protein sequence ID" value="KON97008.1"/>
    <property type="molecule type" value="Genomic_DNA"/>
</dbReference>
<sequence>MINAKTVMDDNTDETVDSSATVSFVLKSAPRRKLCSIERDEATNTHLLLFVESGQGSLWLENHEYRLFPGRCFLRETNSGISSVNGGRSGILTVNRWIGRR</sequence>
<reference evidence="1 3" key="1">
    <citation type="submission" date="2015-07" db="EMBL/GenBank/DDBJ databases">
        <title>Fjat-14205 dsm 2895.</title>
        <authorList>
            <person name="Liu B."/>
            <person name="Wang J."/>
            <person name="Zhu Y."/>
            <person name="Liu G."/>
            <person name="Chen Q."/>
            <person name="Chen Z."/>
            <person name="Lan J."/>
            <person name="Che J."/>
            <person name="Ge C."/>
            <person name="Shi H."/>
            <person name="Pan Z."/>
            <person name="Liu X."/>
        </authorList>
    </citation>
    <scope>NUCLEOTIDE SEQUENCE [LARGE SCALE GENOMIC DNA]</scope>
    <source>
        <strain evidence="1 3">DSM 2895</strain>
    </source>
</reference>